<evidence type="ECO:0000313" key="4">
    <source>
        <dbReference type="Proteomes" id="UP001321766"/>
    </source>
</evidence>
<organism evidence="3 4">
    <name type="scientific">Bombiscardovia nodaiensis</name>
    <dbReference type="NCBI Taxonomy" id="2932181"/>
    <lineage>
        <taxon>Bacteria</taxon>
        <taxon>Bacillati</taxon>
        <taxon>Actinomycetota</taxon>
        <taxon>Actinomycetes</taxon>
        <taxon>Bifidobacteriales</taxon>
        <taxon>Bifidobacteriaceae</taxon>
        <taxon>Bombiscardovia</taxon>
    </lineage>
</organism>
<feature type="region of interest" description="Disordered" evidence="1">
    <location>
        <begin position="72"/>
        <end position="109"/>
    </location>
</feature>
<keyword evidence="2" id="KW-1133">Transmembrane helix</keyword>
<keyword evidence="4" id="KW-1185">Reference proteome</keyword>
<evidence type="ECO:0000256" key="2">
    <source>
        <dbReference type="SAM" id="Phobius"/>
    </source>
</evidence>
<evidence type="ECO:0000256" key="1">
    <source>
        <dbReference type="SAM" id="MobiDB-lite"/>
    </source>
</evidence>
<feature type="transmembrane region" description="Helical" evidence="2">
    <location>
        <begin position="347"/>
        <end position="369"/>
    </location>
</feature>
<feature type="compositionally biased region" description="Basic and acidic residues" evidence="1">
    <location>
        <begin position="91"/>
        <end position="100"/>
    </location>
</feature>
<evidence type="ECO:0008006" key="5">
    <source>
        <dbReference type="Google" id="ProtNLM"/>
    </source>
</evidence>
<feature type="transmembrane region" description="Helical" evidence="2">
    <location>
        <begin position="34"/>
        <end position="53"/>
    </location>
</feature>
<feature type="transmembrane region" description="Helical" evidence="2">
    <location>
        <begin position="184"/>
        <end position="203"/>
    </location>
</feature>
<proteinExistence type="predicted"/>
<keyword evidence="2" id="KW-0812">Transmembrane</keyword>
<name>A0ABM8B7D1_9BIFI</name>
<dbReference type="EMBL" id="AP026798">
    <property type="protein sequence ID" value="BDR52778.1"/>
    <property type="molecule type" value="Genomic_DNA"/>
</dbReference>
<sequence>MSRKHSKQAGSGHIKARPALLLSHELRKLLASPLIWAIFLGMVLVNFGIVALTTSDIRAPYNLASKAQQSAGHRASSELKRAVDAQPQSDQQERLSKALDEAQDPYSSFDSARLGRNAVRALQGDRHENLGPIQRSMDSDMQAKYDRLGQRAQHLSSTGAGMDIYAGTATADAQHELFGSQGQAVLWESILLTLLIMVVLLGYERQQGVEPVIASTRTGRHLMRWKVLAGVGASLLACILLNLVTTGIFAAFVDTRGVWGSSVSSGFNQLTTAFGTEPFVTWFDCTVGGYWLASMGLELLAVLGLGLLTAAIHTAVSSTMAAAGLSFLLVIAGYFIEFFAASKGSWALFHAFSLTPGYLILTQGSWFTGMGLQALFPWQETISSLIALAIGTILLVLGLHYYQRKDLS</sequence>
<feature type="transmembrane region" description="Helical" evidence="2">
    <location>
        <begin position="381"/>
        <end position="402"/>
    </location>
</feature>
<keyword evidence="2" id="KW-0472">Membrane</keyword>
<gene>
    <name evidence="3" type="ORF">KIM372_06850</name>
</gene>
<evidence type="ECO:0000313" key="3">
    <source>
        <dbReference type="EMBL" id="BDR52778.1"/>
    </source>
</evidence>
<feature type="transmembrane region" description="Helical" evidence="2">
    <location>
        <begin position="227"/>
        <end position="253"/>
    </location>
</feature>
<protein>
    <recommendedName>
        <fullName evidence="5">ABC-2 family transporter protein</fullName>
    </recommendedName>
</protein>
<reference evidence="3 4" key="1">
    <citation type="journal article" date="2023" name="Microbiol. Spectr.">
        <title>Symbiosis of Carpenter Bees with Uncharacterized Lactic Acid Bacteria Showing NAD Auxotrophy.</title>
        <authorList>
            <person name="Kawasaki S."/>
            <person name="Ozawa K."/>
            <person name="Mori T."/>
            <person name="Yamamoto A."/>
            <person name="Ito M."/>
            <person name="Ohkuma M."/>
            <person name="Sakamoto M."/>
            <person name="Matsutani M."/>
        </authorList>
    </citation>
    <scope>NUCLEOTIDE SEQUENCE [LARGE SCALE GENOMIC DNA]</scope>
    <source>
        <strain evidence="3 4">Kim37-2</strain>
    </source>
</reference>
<feature type="transmembrane region" description="Helical" evidence="2">
    <location>
        <begin position="320"/>
        <end position="341"/>
    </location>
</feature>
<dbReference type="Proteomes" id="UP001321766">
    <property type="component" value="Chromosome"/>
</dbReference>
<feature type="transmembrane region" description="Helical" evidence="2">
    <location>
        <begin position="288"/>
        <end position="308"/>
    </location>
</feature>
<accession>A0ABM8B7D1</accession>